<organism evidence="6 7">
    <name type="scientific">Streptomyces axinellae</name>
    <dbReference type="NCBI Taxonomy" id="552788"/>
    <lineage>
        <taxon>Bacteria</taxon>
        <taxon>Bacillati</taxon>
        <taxon>Actinomycetota</taxon>
        <taxon>Actinomycetes</taxon>
        <taxon>Kitasatosporales</taxon>
        <taxon>Streptomycetaceae</taxon>
        <taxon>Streptomyces</taxon>
    </lineage>
</organism>
<dbReference type="InterPro" id="IPR009057">
    <property type="entry name" value="Homeodomain-like_sf"/>
</dbReference>
<accession>A0ABN3PZ97</accession>
<gene>
    <name evidence="6" type="ORF">GCM10009863_19620</name>
</gene>
<dbReference type="SUPFAM" id="SSF46689">
    <property type="entry name" value="Homeodomain-like"/>
    <property type="match status" value="1"/>
</dbReference>
<evidence type="ECO:0000256" key="4">
    <source>
        <dbReference type="PROSITE-ProRule" id="PRU00335"/>
    </source>
</evidence>
<keyword evidence="7" id="KW-1185">Reference proteome</keyword>
<dbReference type="PANTHER" id="PTHR47506:SF1">
    <property type="entry name" value="HTH-TYPE TRANSCRIPTIONAL REGULATOR YJDC"/>
    <property type="match status" value="1"/>
</dbReference>
<evidence type="ECO:0000313" key="7">
    <source>
        <dbReference type="Proteomes" id="UP001501447"/>
    </source>
</evidence>
<dbReference type="InterPro" id="IPR036271">
    <property type="entry name" value="Tet_transcr_reg_TetR-rel_C_sf"/>
</dbReference>
<keyword evidence="2 4" id="KW-0238">DNA-binding</keyword>
<dbReference type="InterPro" id="IPR001647">
    <property type="entry name" value="HTH_TetR"/>
</dbReference>
<protein>
    <submittedName>
        <fullName evidence="6">TetR/AcrR family transcriptional regulator</fullName>
    </submittedName>
</protein>
<feature type="domain" description="HTH tetR-type" evidence="5">
    <location>
        <begin position="12"/>
        <end position="72"/>
    </location>
</feature>
<keyword evidence="3" id="KW-0804">Transcription</keyword>
<dbReference type="Gene3D" id="1.10.357.10">
    <property type="entry name" value="Tetracycline Repressor, domain 2"/>
    <property type="match status" value="1"/>
</dbReference>
<evidence type="ECO:0000256" key="1">
    <source>
        <dbReference type="ARBA" id="ARBA00023015"/>
    </source>
</evidence>
<dbReference type="Proteomes" id="UP001501447">
    <property type="component" value="Unassembled WGS sequence"/>
</dbReference>
<dbReference type="Pfam" id="PF00440">
    <property type="entry name" value="TetR_N"/>
    <property type="match status" value="1"/>
</dbReference>
<keyword evidence="1" id="KW-0805">Transcription regulation</keyword>
<proteinExistence type="predicted"/>
<dbReference type="PROSITE" id="PS50977">
    <property type="entry name" value="HTH_TETR_2"/>
    <property type="match status" value="1"/>
</dbReference>
<evidence type="ECO:0000256" key="3">
    <source>
        <dbReference type="ARBA" id="ARBA00023163"/>
    </source>
</evidence>
<dbReference type="PRINTS" id="PR00455">
    <property type="entry name" value="HTHTETR"/>
</dbReference>
<evidence type="ECO:0000313" key="6">
    <source>
        <dbReference type="EMBL" id="GAA2606211.1"/>
    </source>
</evidence>
<evidence type="ECO:0000256" key="2">
    <source>
        <dbReference type="ARBA" id="ARBA00023125"/>
    </source>
</evidence>
<name>A0ABN3PZ97_9ACTN</name>
<dbReference type="SUPFAM" id="SSF48498">
    <property type="entry name" value="Tetracyclin repressor-like, C-terminal domain"/>
    <property type="match status" value="1"/>
</dbReference>
<comment type="caution">
    <text evidence="6">The sequence shown here is derived from an EMBL/GenBank/DDBJ whole genome shotgun (WGS) entry which is preliminary data.</text>
</comment>
<reference evidence="6 7" key="1">
    <citation type="journal article" date="2019" name="Int. J. Syst. Evol. Microbiol.">
        <title>The Global Catalogue of Microorganisms (GCM) 10K type strain sequencing project: providing services to taxonomists for standard genome sequencing and annotation.</title>
        <authorList>
            <consortium name="The Broad Institute Genomics Platform"/>
            <consortium name="The Broad Institute Genome Sequencing Center for Infectious Disease"/>
            <person name="Wu L."/>
            <person name="Ma J."/>
        </authorList>
    </citation>
    <scope>NUCLEOTIDE SEQUENCE [LARGE SCALE GENOMIC DNA]</scope>
    <source>
        <strain evidence="6 7">JCM 16373</strain>
    </source>
</reference>
<feature type="DNA-binding region" description="H-T-H motif" evidence="4">
    <location>
        <begin position="35"/>
        <end position="54"/>
    </location>
</feature>
<dbReference type="EMBL" id="BAAARJ010000005">
    <property type="protein sequence ID" value="GAA2606211.1"/>
    <property type="molecule type" value="Genomic_DNA"/>
</dbReference>
<evidence type="ECO:0000259" key="5">
    <source>
        <dbReference type="PROSITE" id="PS50977"/>
    </source>
</evidence>
<sequence>MRETDARTERRRPARERLLEAAARRFYADGVAATGIDTITAEAGVAKMSLYNNFASKADLVRAYLDARHEEWLGLYRARLEHADGPREGVLAVFDAYADHAAFAYEHGFRGCGLLNAAAELPADDEGRAVVRAHKEQVEHLIAGHLELLLPGWPEEARVAAEHLSFLLEGAVARAGLEGDGERVQHARSIAAALLDRL</sequence>
<dbReference type="PANTHER" id="PTHR47506">
    <property type="entry name" value="TRANSCRIPTIONAL REGULATORY PROTEIN"/>
    <property type="match status" value="1"/>
</dbReference>
<dbReference type="RefSeq" id="WP_344564219.1">
    <property type="nucleotide sequence ID" value="NZ_BAAARJ010000005.1"/>
</dbReference>